<feature type="domain" description="VOC" evidence="1">
    <location>
        <begin position="5"/>
        <end position="115"/>
    </location>
</feature>
<dbReference type="KEGG" id="talb:FTW19_24700"/>
<dbReference type="RefSeq" id="WP_147650212.1">
    <property type="nucleotide sequence ID" value="NZ_CP042806.1"/>
</dbReference>
<dbReference type="InterPro" id="IPR052164">
    <property type="entry name" value="Anthracycline_SecMetBiosynth"/>
</dbReference>
<dbReference type="PANTHER" id="PTHR33993:SF14">
    <property type="entry name" value="GB|AAF24581.1"/>
    <property type="match status" value="1"/>
</dbReference>
<dbReference type="CDD" id="cd07247">
    <property type="entry name" value="SgaA_N_like"/>
    <property type="match status" value="1"/>
</dbReference>
<sequence>MAKLPFVHLELTTPDLAAAKAFYGELCGWTYQDHQMPVGVYSIFQTDSGPGGGMFTMPGAPTQWTPYVGVENLKESTDKAVSLGAKLLHGDTVEGMGAFSILLDPTGAMFALWEPKTA</sequence>
<dbReference type="PANTHER" id="PTHR33993">
    <property type="entry name" value="GLYOXALASE-RELATED"/>
    <property type="match status" value="1"/>
</dbReference>
<dbReference type="OrthoDB" id="9804235at2"/>
<evidence type="ECO:0000259" key="1">
    <source>
        <dbReference type="PROSITE" id="PS51819"/>
    </source>
</evidence>
<dbReference type="InterPro" id="IPR041581">
    <property type="entry name" value="Glyoxalase_6"/>
</dbReference>
<dbReference type="Proteomes" id="UP000321820">
    <property type="component" value="Chromosome"/>
</dbReference>
<organism evidence="2 3">
    <name type="scientific">Terriglobus albidus</name>
    <dbReference type="NCBI Taxonomy" id="1592106"/>
    <lineage>
        <taxon>Bacteria</taxon>
        <taxon>Pseudomonadati</taxon>
        <taxon>Acidobacteriota</taxon>
        <taxon>Terriglobia</taxon>
        <taxon>Terriglobales</taxon>
        <taxon>Acidobacteriaceae</taxon>
        <taxon>Terriglobus</taxon>
    </lineage>
</organism>
<dbReference type="InterPro" id="IPR037523">
    <property type="entry name" value="VOC_core"/>
</dbReference>
<gene>
    <name evidence="2" type="ORF">FTW19_24700</name>
</gene>
<reference evidence="2 3" key="1">
    <citation type="submission" date="2019-08" db="EMBL/GenBank/DDBJ databases">
        <title>Complete genome sequence of Terriglobus albidus strain ORNL.</title>
        <authorList>
            <person name="Podar M."/>
        </authorList>
    </citation>
    <scope>NUCLEOTIDE SEQUENCE [LARGE SCALE GENOMIC DNA]</scope>
    <source>
        <strain evidence="2 3">ORNL</strain>
    </source>
</reference>
<evidence type="ECO:0000313" key="2">
    <source>
        <dbReference type="EMBL" id="QEE30917.1"/>
    </source>
</evidence>
<dbReference type="Gene3D" id="3.10.180.10">
    <property type="entry name" value="2,3-Dihydroxybiphenyl 1,2-Dioxygenase, domain 1"/>
    <property type="match status" value="1"/>
</dbReference>
<dbReference type="PROSITE" id="PS51819">
    <property type="entry name" value="VOC"/>
    <property type="match status" value="1"/>
</dbReference>
<protein>
    <submittedName>
        <fullName evidence="2">VOC family protein</fullName>
    </submittedName>
</protein>
<accession>A0A5B9EKH3</accession>
<name>A0A5B9EKH3_9BACT</name>
<dbReference type="InterPro" id="IPR029068">
    <property type="entry name" value="Glyas_Bleomycin-R_OHBP_Dase"/>
</dbReference>
<evidence type="ECO:0000313" key="3">
    <source>
        <dbReference type="Proteomes" id="UP000321820"/>
    </source>
</evidence>
<dbReference type="SUPFAM" id="SSF54593">
    <property type="entry name" value="Glyoxalase/Bleomycin resistance protein/Dihydroxybiphenyl dioxygenase"/>
    <property type="match status" value="1"/>
</dbReference>
<proteinExistence type="predicted"/>
<keyword evidence="3" id="KW-1185">Reference proteome</keyword>
<dbReference type="Pfam" id="PF18029">
    <property type="entry name" value="Glyoxalase_6"/>
    <property type="match status" value="1"/>
</dbReference>
<dbReference type="EMBL" id="CP042806">
    <property type="protein sequence ID" value="QEE30917.1"/>
    <property type="molecule type" value="Genomic_DNA"/>
</dbReference>
<dbReference type="AlphaFoldDB" id="A0A5B9EKH3"/>